<dbReference type="SFLD" id="SFLDG01082">
    <property type="entry name" value="B12-binding_domain_containing"/>
    <property type="match status" value="1"/>
</dbReference>
<evidence type="ECO:0000259" key="2">
    <source>
        <dbReference type="PROSITE" id="PS51918"/>
    </source>
</evidence>
<accession>B9UJ15</accession>
<dbReference type="SFLD" id="SFLDF00432">
    <property type="entry name" value="pyrimidine_ring_methyltransfer"/>
    <property type="match status" value="1"/>
</dbReference>
<dbReference type="GO" id="GO:0051539">
    <property type="term" value="F:4 iron, 4 sulfur cluster binding"/>
    <property type="evidence" value="ECO:0007669"/>
    <property type="project" value="TreeGrafter"/>
</dbReference>
<feature type="domain" description="Radical SAM core" evidence="2">
    <location>
        <begin position="20"/>
        <end position="264"/>
    </location>
</feature>
<dbReference type="GO" id="GO:0005737">
    <property type="term" value="C:cytoplasm"/>
    <property type="evidence" value="ECO:0007669"/>
    <property type="project" value="TreeGrafter"/>
</dbReference>
<dbReference type="Gene3D" id="3.80.30.20">
    <property type="entry name" value="tm_1862 like domain"/>
    <property type="match status" value="1"/>
</dbReference>
<dbReference type="Pfam" id="PF04055">
    <property type="entry name" value="Radical_SAM"/>
    <property type="match status" value="1"/>
</dbReference>
<dbReference type="SUPFAM" id="SSF102114">
    <property type="entry name" value="Radical SAM enzymes"/>
    <property type="match status" value="1"/>
</dbReference>
<dbReference type="AlphaFoldDB" id="B9UJ15"/>
<proteinExistence type="predicted"/>
<dbReference type="CDD" id="cd01335">
    <property type="entry name" value="Radical_SAM"/>
    <property type="match status" value="1"/>
</dbReference>
<dbReference type="InterPro" id="IPR006638">
    <property type="entry name" value="Elp3/MiaA/NifB-like_rSAM"/>
</dbReference>
<dbReference type="PANTHER" id="PTHR13932">
    <property type="entry name" value="COPROPORPHYRINIGEN III OXIDASE"/>
    <property type="match status" value="1"/>
</dbReference>
<reference evidence="3" key="1">
    <citation type="journal article" date="2009" name="Mol. Biosyst.">
        <title>The biosynthetic gene cluster of zorbamycin, a member of the bleomycin family of antitumor antibiotics, from Streptomyces flavoviridis ATCC 21892.</title>
        <authorList>
            <person name="Galm U."/>
            <person name="Wendt-Pienkowski E."/>
            <person name="Wang L."/>
            <person name="George N.P."/>
            <person name="Oh T.J."/>
            <person name="Yi F."/>
            <person name="Tao M."/>
            <person name="Coughlin J.M."/>
            <person name="Shen B."/>
        </authorList>
    </citation>
    <scope>NUCLEOTIDE SEQUENCE</scope>
</reference>
<dbReference type="PANTHER" id="PTHR13932:SF5">
    <property type="entry name" value="RADICAL S-ADENOSYL METHIONINE DOMAIN-CONTAINING PROTEIN 1, MITOCHONDRIAL"/>
    <property type="match status" value="1"/>
</dbReference>
<evidence type="ECO:0000256" key="1">
    <source>
        <dbReference type="ARBA" id="ARBA00017228"/>
    </source>
</evidence>
<name>B9UJ15_9ACTN</name>
<dbReference type="PROSITE" id="PS51918">
    <property type="entry name" value="RADICAL_SAM"/>
    <property type="match status" value="1"/>
</dbReference>
<dbReference type="EMBL" id="EU670723">
    <property type="protein sequence ID" value="ACG60749.1"/>
    <property type="molecule type" value="Genomic_DNA"/>
</dbReference>
<sequence>MMTAMGPGELLSAAADVVREDPDKRLAIYVHVPFCLSKCHFCDWVVDIPVRRLRYDEEERRDYLDALRTQIRLYGPLLTGLGYRPEVMYWGGGTPTRLTPRELTHLAETVRESFDLSTLRQWSVETTPNDLTEDRVAALREAGVDRMSIGVQSLSEYQLRVSGRAHGPDDVTRAVELLRAGGIDNFNVDLISGFPGETLDALGETFDRLLALDPPHVSVYPYRATPKTVMAMQLTRRQIEAHDRTAMTRAYELSMERLRAAGYHEYCHGYWVRDPAHEDQDGNYKYDLTGDKIGFGSGAESIIGHHLLWNENRKYDEYLGHPDRFTFAHRFSLDEPSRLTATVGGALMTREGVVFERFRRLTGLSFHDVRDTPYFRRWLTVLTDCGARFAETPTALRMESDTIHRAYITHLAYTMYSGLTPERA</sequence>
<evidence type="ECO:0000313" key="3">
    <source>
        <dbReference type="EMBL" id="ACG60749.1"/>
    </source>
</evidence>
<dbReference type="InterPro" id="IPR058240">
    <property type="entry name" value="rSAM_sf"/>
</dbReference>
<dbReference type="InterPro" id="IPR023404">
    <property type="entry name" value="rSAM_horseshoe"/>
</dbReference>
<dbReference type="GO" id="GO:0006779">
    <property type="term" value="P:porphyrin-containing compound biosynthetic process"/>
    <property type="evidence" value="ECO:0007669"/>
    <property type="project" value="TreeGrafter"/>
</dbReference>
<dbReference type="InterPro" id="IPR034534">
    <property type="entry name" value="Pyrimidine_methyltransferase"/>
</dbReference>
<dbReference type="SFLD" id="SFLDG01065">
    <property type="entry name" value="anaerobic_coproporphyrinogen-I"/>
    <property type="match status" value="1"/>
</dbReference>
<dbReference type="InterPro" id="IPR007197">
    <property type="entry name" value="rSAM"/>
</dbReference>
<dbReference type="GO" id="GO:0016740">
    <property type="term" value="F:transferase activity"/>
    <property type="evidence" value="ECO:0007669"/>
    <property type="project" value="UniProtKB-KW"/>
</dbReference>
<dbReference type="SFLD" id="SFLDG01122">
    <property type="entry name" value="methyltransferase_(class_C)"/>
    <property type="match status" value="1"/>
</dbReference>
<dbReference type="InterPro" id="IPR034505">
    <property type="entry name" value="Coproporphyrinogen-III_oxidase"/>
</dbReference>
<keyword evidence="3" id="KW-0808">Transferase</keyword>
<dbReference type="SFLD" id="SFLDS00029">
    <property type="entry name" value="Radical_SAM"/>
    <property type="match status" value="1"/>
</dbReference>
<protein>
    <recommendedName>
        <fullName evidence="1">Heme chaperone HemW</fullName>
    </recommendedName>
</protein>
<dbReference type="SMART" id="SM00729">
    <property type="entry name" value="Elp3"/>
    <property type="match status" value="1"/>
</dbReference>
<organism evidence="3">
    <name type="scientific">Streptomyces pilosus</name>
    <dbReference type="NCBI Taxonomy" id="28893"/>
    <lineage>
        <taxon>Bacteria</taxon>
        <taxon>Bacillati</taxon>
        <taxon>Actinomycetota</taxon>
        <taxon>Actinomycetes</taxon>
        <taxon>Kitasatosporales</taxon>
        <taxon>Streptomycetaceae</taxon>
        <taxon>Streptomyces</taxon>
    </lineage>
</organism>